<evidence type="ECO:0000313" key="2">
    <source>
        <dbReference type="EMBL" id="MFC4804940.1"/>
    </source>
</evidence>
<dbReference type="EMBL" id="JBHSHL010000025">
    <property type="protein sequence ID" value="MFC4804940.1"/>
    <property type="molecule type" value="Genomic_DNA"/>
</dbReference>
<dbReference type="RefSeq" id="WP_195395844.1">
    <property type="nucleotide sequence ID" value="NZ_JBHSHL010000025.1"/>
</dbReference>
<dbReference type="SUPFAM" id="SSF47413">
    <property type="entry name" value="lambda repressor-like DNA-binding domains"/>
    <property type="match status" value="1"/>
</dbReference>
<accession>A0ABV9QK19</accession>
<dbReference type="Pfam" id="PF13443">
    <property type="entry name" value="HTH_26"/>
    <property type="match status" value="1"/>
</dbReference>
<dbReference type="CDD" id="cd00093">
    <property type="entry name" value="HTH_XRE"/>
    <property type="match status" value="1"/>
</dbReference>
<proteinExistence type="predicted"/>
<comment type="caution">
    <text evidence="2">The sequence shown here is derived from an EMBL/GenBank/DDBJ whole genome shotgun (WGS) entry which is preliminary data.</text>
</comment>
<keyword evidence="3" id="KW-1185">Reference proteome</keyword>
<feature type="domain" description="HTH cro/C1-type" evidence="1">
    <location>
        <begin position="22"/>
        <end position="75"/>
    </location>
</feature>
<organism evidence="2 3">
    <name type="scientific">Filifactor villosus</name>
    <dbReference type="NCBI Taxonomy" id="29374"/>
    <lineage>
        <taxon>Bacteria</taxon>
        <taxon>Bacillati</taxon>
        <taxon>Bacillota</taxon>
        <taxon>Clostridia</taxon>
        <taxon>Peptostreptococcales</taxon>
        <taxon>Filifactoraceae</taxon>
        <taxon>Filifactor</taxon>
    </lineage>
</organism>
<dbReference type="InterPro" id="IPR010982">
    <property type="entry name" value="Lambda_DNA-bd_dom_sf"/>
</dbReference>
<dbReference type="PROSITE" id="PS50943">
    <property type="entry name" value="HTH_CROC1"/>
    <property type="match status" value="1"/>
</dbReference>
<name>A0ABV9QK19_9FIRM</name>
<reference evidence="3" key="1">
    <citation type="journal article" date="2019" name="Int. J. Syst. Evol. Microbiol.">
        <title>The Global Catalogue of Microorganisms (GCM) 10K type strain sequencing project: providing services to taxonomists for standard genome sequencing and annotation.</title>
        <authorList>
            <consortium name="The Broad Institute Genomics Platform"/>
            <consortium name="The Broad Institute Genome Sequencing Center for Infectious Disease"/>
            <person name="Wu L."/>
            <person name="Ma J."/>
        </authorList>
    </citation>
    <scope>NUCLEOTIDE SEQUENCE [LARGE SCALE GENOMIC DNA]</scope>
    <source>
        <strain evidence="3">CCUG 46385</strain>
    </source>
</reference>
<protein>
    <submittedName>
        <fullName evidence="2">Helix-turn-helix domain-containing protein</fullName>
    </submittedName>
</protein>
<dbReference type="Proteomes" id="UP001595916">
    <property type="component" value="Unassembled WGS sequence"/>
</dbReference>
<evidence type="ECO:0000259" key="1">
    <source>
        <dbReference type="PROSITE" id="PS50943"/>
    </source>
</evidence>
<dbReference type="InterPro" id="IPR001387">
    <property type="entry name" value="Cro/C1-type_HTH"/>
</dbReference>
<sequence>MSKENKSKSKKVLKTQFSYNPLWKMLIDRGLKKRELQEMSEVSATSIAKLGRNENVTTEVLLRICESLDCDIQDIMERIPIKHDETAKQEG</sequence>
<dbReference type="Gene3D" id="1.10.260.40">
    <property type="entry name" value="lambda repressor-like DNA-binding domains"/>
    <property type="match status" value="1"/>
</dbReference>
<evidence type="ECO:0000313" key="3">
    <source>
        <dbReference type="Proteomes" id="UP001595916"/>
    </source>
</evidence>
<gene>
    <name evidence="2" type="ORF">ACFO4R_07580</name>
</gene>